<protein>
    <submittedName>
        <fullName evidence="1">Capsid protein</fullName>
    </submittedName>
</protein>
<accession>A0AAU7E1J7</accession>
<sequence>MPTKTFNRTFFAYIKNDGNQMTYPTDATKKRQTGWHLIPNQILNNYLLPIDLSWIYQNVNTFKPISTTTTISHGIPITDSASLGGKGQMLTFNNTIYTLIWEDKYDTLGLELHKIQGNECYDDYSNMTEGVTYKENATVDKLNFLKQFSQNVHSADTLNIDPLMIPSNVAVMYPGNNGYTYKWSLHEKDKCNFITVQPDISTICHNNNKTLNINWSPITWRDAPTGTDWYKKFGDRPFYHPVRHLLTKLMPVYSNKGNLLPHYQLINITNELTIEYHPTSHPIPSWNIPYAIVNVQGDGVIQYPSSKPNVPYGSDELTQDTQWKYNSQTLTNCNIFCGKSTDMQTLRYIKKITKHQTRTASGFSNDKSITIEEKSVPINNDTIVLQEQEDKTVL</sequence>
<proteinExistence type="predicted"/>
<dbReference type="EMBL" id="PP711838">
    <property type="protein sequence ID" value="XBH23651.1"/>
    <property type="molecule type" value="Genomic_DNA"/>
</dbReference>
<reference evidence="1" key="1">
    <citation type="journal article" date="2024" name="Microbiome">
        <title>Substantial viral diversity in bats and rodents from East Africa: insights into evolution, recombination, and cocirculation.</title>
        <authorList>
            <person name="Wang D."/>
            <person name="Yang X."/>
            <person name="Ren Z."/>
            <person name="Hu B."/>
            <person name="Zhao H."/>
            <person name="Yang K."/>
            <person name="Shi P."/>
            <person name="Zhang Z."/>
            <person name="Feng Q."/>
            <person name="Nawenja C.V."/>
            <person name="Obanda V."/>
            <person name="Robert K."/>
            <person name="Nalikka B."/>
            <person name="Waruhiu C.N."/>
            <person name="Ochola G.O."/>
            <person name="Onyuok S.O."/>
            <person name="Ochieng H."/>
            <person name="Li B."/>
            <person name="Zhu Y."/>
            <person name="Si H."/>
            <person name="Yin J."/>
            <person name="Kristiansen K."/>
            <person name="Jin X."/>
            <person name="Xu X."/>
            <person name="Xiao M."/>
            <person name="Agwanda B."/>
            <person name="Ommeh S."/>
            <person name="Li J."/>
            <person name="Shi Z.L."/>
        </authorList>
    </citation>
    <scope>NUCLEOTIDE SEQUENCE</scope>
    <source>
        <strain evidence="1">17A/Kenya/BAT269/2015</strain>
    </source>
</reference>
<evidence type="ECO:0000313" key="1">
    <source>
        <dbReference type="EMBL" id="XBH23651.1"/>
    </source>
</evidence>
<name>A0AAU7E1J7_9VIRU</name>
<reference evidence="1" key="2">
    <citation type="submission" date="2024-02" db="EMBL/GenBank/DDBJ databases">
        <authorList>
            <person name="Hu B."/>
        </authorList>
    </citation>
    <scope>NUCLEOTIDE SEQUENCE</scope>
    <source>
        <strain evidence="1">17A/Kenya/BAT269/2015</strain>
    </source>
</reference>
<organism evidence="1">
    <name type="scientific">Coleura bat parvovirus</name>
    <dbReference type="NCBI Taxonomy" id="3141917"/>
    <lineage>
        <taxon>Viruses</taxon>
        <taxon>Monodnaviria</taxon>
        <taxon>Shotokuvirae</taxon>
        <taxon>Cossaviricota</taxon>
        <taxon>Quintoviricetes</taxon>
        <taxon>Piccovirales</taxon>
        <taxon>Parvoviridae</taxon>
    </lineage>
</organism>